<feature type="transmembrane region" description="Helical" evidence="8">
    <location>
        <begin position="448"/>
        <end position="467"/>
    </location>
</feature>
<proteinExistence type="inferred from homology"/>
<feature type="transmembrane region" description="Helical" evidence="8">
    <location>
        <begin position="151"/>
        <end position="172"/>
    </location>
</feature>
<comment type="subcellular location">
    <subcellularLocation>
        <location evidence="1 8">Cell membrane</location>
        <topology evidence="1 8">Multi-pass membrane protein</topology>
    </subcellularLocation>
</comment>
<keyword evidence="7 8" id="KW-0472">Membrane</keyword>
<organism evidence="9">
    <name type="scientific">uncultured Rubrobacteraceae bacterium</name>
    <dbReference type="NCBI Taxonomy" id="349277"/>
    <lineage>
        <taxon>Bacteria</taxon>
        <taxon>Bacillati</taxon>
        <taxon>Actinomycetota</taxon>
        <taxon>Rubrobacteria</taxon>
        <taxon>Rubrobacterales</taxon>
        <taxon>Rubrobacteraceae</taxon>
        <taxon>environmental samples</taxon>
    </lineage>
</organism>
<dbReference type="GO" id="GO:0005886">
    <property type="term" value="C:plasma membrane"/>
    <property type="evidence" value="ECO:0007669"/>
    <property type="project" value="UniProtKB-SubCell"/>
</dbReference>
<feature type="transmembrane region" description="Helical" evidence="8">
    <location>
        <begin position="25"/>
        <end position="43"/>
    </location>
</feature>
<evidence type="ECO:0000256" key="3">
    <source>
        <dbReference type="ARBA" id="ARBA00022448"/>
    </source>
</evidence>
<feature type="transmembrane region" description="Helical" evidence="8">
    <location>
        <begin position="293"/>
        <end position="314"/>
    </location>
</feature>
<feature type="transmembrane region" description="Helical" evidence="8">
    <location>
        <begin position="184"/>
        <end position="204"/>
    </location>
</feature>
<dbReference type="GO" id="GO:0015129">
    <property type="term" value="F:lactate transmembrane transporter activity"/>
    <property type="evidence" value="ECO:0007669"/>
    <property type="project" value="UniProtKB-UniRule"/>
</dbReference>
<keyword evidence="5 8" id="KW-0812">Transmembrane</keyword>
<keyword evidence="3 8" id="KW-0813">Transport</keyword>
<accession>A0A6J4PUZ4</accession>
<dbReference type="Pfam" id="PF02652">
    <property type="entry name" value="Lactate_perm"/>
    <property type="match status" value="2"/>
</dbReference>
<gene>
    <name evidence="9" type="ORF">AVDCRST_MAG37-144</name>
</gene>
<feature type="transmembrane region" description="Helical" evidence="8">
    <location>
        <begin position="117"/>
        <end position="139"/>
    </location>
</feature>
<protein>
    <recommendedName>
        <fullName evidence="8">L-lactate permease</fullName>
    </recommendedName>
</protein>
<evidence type="ECO:0000256" key="2">
    <source>
        <dbReference type="ARBA" id="ARBA00010100"/>
    </source>
</evidence>
<dbReference type="EMBL" id="CADCVD010000007">
    <property type="protein sequence ID" value="CAA9424207.1"/>
    <property type="molecule type" value="Genomic_DNA"/>
</dbReference>
<dbReference type="PANTHER" id="PTHR30003">
    <property type="entry name" value="L-LACTATE PERMEASE"/>
    <property type="match status" value="1"/>
</dbReference>
<evidence type="ECO:0000256" key="4">
    <source>
        <dbReference type="ARBA" id="ARBA00022475"/>
    </source>
</evidence>
<feature type="transmembrane region" description="Helical" evidence="8">
    <location>
        <begin position="211"/>
        <end position="229"/>
    </location>
</feature>
<dbReference type="PANTHER" id="PTHR30003:SF0">
    <property type="entry name" value="GLYCOLATE PERMEASE GLCA-RELATED"/>
    <property type="match status" value="1"/>
</dbReference>
<feature type="transmembrane region" description="Helical" evidence="8">
    <location>
        <begin position="235"/>
        <end position="251"/>
    </location>
</feature>
<dbReference type="InterPro" id="IPR003804">
    <property type="entry name" value="Lactate_perm"/>
</dbReference>
<evidence type="ECO:0000256" key="5">
    <source>
        <dbReference type="ARBA" id="ARBA00022692"/>
    </source>
</evidence>
<evidence type="ECO:0000256" key="1">
    <source>
        <dbReference type="ARBA" id="ARBA00004651"/>
    </source>
</evidence>
<keyword evidence="4 8" id="KW-1003">Cell membrane</keyword>
<keyword evidence="6 8" id="KW-1133">Transmembrane helix</keyword>
<reference evidence="9" key="1">
    <citation type="submission" date="2020-02" db="EMBL/GenBank/DDBJ databases">
        <authorList>
            <person name="Meier V. D."/>
        </authorList>
    </citation>
    <scope>NUCLEOTIDE SEQUENCE</scope>
    <source>
        <strain evidence="9">AVDCRST_MAG37</strain>
    </source>
</reference>
<feature type="transmembrane region" description="Helical" evidence="8">
    <location>
        <begin position="263"/>
        <end position="281"/>
    </location>
</feature>
<name>A0A6J4PUZ4_9ACTN</name>
<comment type="similarity">
    <text evidence="2 8">Belongs to the lactate permease family.</text>
</comment>
<evidence type="ECO:0000313" key="9">
    <source>
        <dbReference type="EMBL" id="CAA9424207.1"/>
    </source>
</evidence>
<feature type="transmembrane region" description="Helical" evidence="8">
    <location>
        <begin position="55"/>
        <end position="79"/>
    </location>
</feature>
<sequence>MLEYLVAGAPFVAAGVALVGLRWPAVWAGVAALGAALAGALLYPGLEASRLFEAFWSGAGTSGRVLYVLFGGLLLYNFLSEGGAVERVSEFLGRLEPEREALALVVVVGAAPFFESVTGFGVAIVISAPILLAAGFSPLHAAVLSSWGQCAVPWGALGVGTVIGADLASLSFGELSDLSALLNLPLYPVYGVAAVALAGGWDGLRRRGVEAVLLGLVAGVGTITTSLYLVPELSGAVGGLAASGAFLVARWRRFSEVQAPLKALLPYGFLLALLALANGTGPVRTVLERFGPVFTGPGLPLLISAVFAAALLGLGRGSVGPVTLRTLRQWLPTAGAVVMFVLAGQVVASSGAAAVLATGTANLGSLYGAAVPVVGALGGALTGSNAASNALFMPLQVATAQGLGSQEALVAAIQNVAGSHASMIAPQRMVLAATAVGLLGREGEIARAALFPIAVSVVFLALVGLLVG</sequence>
<feature type="transmembrane region" description="Helical" evidence="8">
    <location>
        <begin position="334"/>
        <end position="357"/>
    </location>
</feature>
<evidence type="ECO:0000256" key="8">
    <source>
        <dbReference type="RuleBase" id="RU365092"/>
    </source>
</evidence>
<evidence type="ECO:0000256" key="7">
    <source>
        <dbReference type="ARBA" id="ARBA00023136"/>
    </source>
</evidence>
<dbReference type="AlphaFoldDB" id="A0A6J4PUZ4"/>
<comment type="function">
    <text evidence="8">Uptake of L-lactate across the membrane. Can also transport D-lactate and glycolate.</text>
</comment>
<evidence type="ECO:0000256" key="6">
    <source>
        <dbReference type="ARBA" id="ARBA00022989"/>
    </source>
</evidence>
<dbReference type="GO" id="GO:0015295">
    <property type="term" value="F:solute:proton symporter activity"/>
    <property type="evidence" value="ECO:0007669"/>
    <property type="project" value="TreeGrafter"/>
</dbReference>